<comment type="caution">
    <text evidence="8">The sequence shown here is derived from an EMBL/GenBank/DDBJ whole genome shotgun (WGS) entry which is preliminary data.</text>
</comment>
<gene>
    <name evidence="8" type="ORF">GCM10009765_55950</name>
</gene>
<dbReference type="InterPro" id="IPR000866">
    <property type="entry name" value="AhpC/TSA"/>
</dbReference>
<reference evidence="8 9" key="1">
    <citation type="journal article" date="2019" name="Int. J. Syst. Evol. Microbiol.">
        <title>The Global Catalogue of Microorganisms (GCM) 10K type strain sequencing project: providing services to taxonomists for standard genome sequencing and annotation.</title>
        <authorList>
            <consortium name="The Broad Institute Genomics Platform"/>
            <consortium name="The Broad Institute Genome Sequencing Center for Infectious Disease"/>
            <person name="Wu L."/>
            <person name="Ma J."/>
        </authorList>
    </citation>
    <scope>NUCLEOTIDE SEQUENCE [LARGE SCALE GENOMIC DNA]</scope>
    <source>
        <strain evidence="8 9">JCM 14718</strain>
    </source>
</reference>
<evidence type="ECO:0000256" key="3">
    <source>
        <dbReference type="ARBA" id="ARBA00022968"/>
    </source>
</evidence>
<keyword evidence="2" id="KW-0201">Cytochrome c-type biogenesis</keyword>
<keyword evidence="9" id="KW-1185">Reference proteome</keyword>
<keyword evidence="3" id="KW-0812">Transmembrane</keyword>
<keyword evidence="4" id="KW-1015">Disulfide bond</keyword>
<evidence type="ECO:0000256" key="1">
    <source>
        <dbReference type="ARBA" id="ARBA00004196"/>
    </source>
</evidence>
<keyword evidence="6" id="KW-0732">Signal</keyword>
<dbReference type="Gene3D" id="3.40.30.10">
    <property type="entry name" value="Glutaredoxin"/>
    <property type="match status" value="1"/>
</dbReference>
<dbReference type="PANTHER" id="PTHR42852:SF6">
    <property type="entry name" value="THIOL:DISULFIDE INTERCHANGE PROTEIN DSBE"/>
    <property type="match status" value="1"/>
</dbReference>
<dbReference type="Pfam" id="PF00578">
    <property type="entry name" value="AhpC-TSA"/>
    <property type="match status" value="1"/>
</dbReference>
<sequence>MRRRWAILVLAVAAAIALVSCAGTPSGGTEAAQTSNAGQFHGSGFAACPPAARTAAGNAAKSAGQRLPAVPLTCMDGSGRSVRLDQLTGRPMVVNLWASWCQPCGQELPAFARLAASAGQTLVVLGVSTKDDPGRAVAAGRDVGVRFANVFDPDVAVERSLGRTNLPITLLIGPDGVIRHVYAGPVLTDAALAQLVQQYLGVPVR</sequence>
<keyword evidence="3" id="KW-0735">Signal-anchor</keyword>
<feature type="signal peptide" evidence="6">
    <location>
        <begin position="1"/>
        <end position="22"/>
    </location>
</feature>
<feature type="domain" description="Thioredoxin" evidence="7">
    <location>
        <begin position="61"/>
        <end position="201"/>
    </location>
</feature>
<evidence type="ECO:0000313" key="9">
    <source>
        <dbReference type="Proteomes" id="UP001500618"/>
    </source>
</evidence>
<keyword evidence="5" id="KW-0676">Redox-active center</keyword>
<dbReference type="EMBL" id="BAAANY010000022">
    <property type="protein sequence ID" value="GAA1699346.1"/>
    <property type="molecule type" value="Genomic_DNA"/>
</dbReference>
<dbReference type="InterPro" id="IPR050553">
    <property type="entry name" value="Thioredoxin_ResA/DsbE_sf"/>
</dbReference>
<evidence type="ECO:0000256" key="4">
    <source>
        <dbReference type="ARBA" id="ARBA00023157"/>
    </source>
</evidence>
<dbReference type="PROSITE" id="PS51257">
    <property type="entry name" value="PROKAR_LIPOPROTEIN"/>
    <property type="match status" value="1"/>
</dbReference>
<evidence type="ECO:0000256" key="2">
    <source>
        <dbReference type="ARBA" id="ARBA00022748"/>
    </source>
</evidence>
<dbReference type="RefSeq" id="WP_344313367.1">
    <property type="nucleotide sequence ID" value="NZ_BAAANY010000022.1"/>
</dbReference>
<organism evidence="8 9">
    <name type="scientific">Fodinicola feengrottensis</name>
    <dbReference type="NCBI Taxonomy" id="435914"/>
    <lineage>
        <taxon>Bacteria</taxon>
        <taxon>Bacillati</taxon>
        <taxon>Actinomycetota</taxon>
        <taxon>Actinomycetes</taxon>
        <taxon>Mycobacteriales</taxon>
        <taxon>Fodinicola</taxon>
    </lineage>
</organism>
<evidence type="ECO:0000259" key="7">
    <source>
        <dbReference type="PROSITE" id="PS51352"/>
    </source>
</evidence>
<dbReference type="Proteomes" id="UP001500618">
    <property type="component" value="Unassembled WGS sequence"/>
</dbReference>
<dbReference type="CDD" id="cd02966">
    <property type="entry name" value="TlpA_like_family"/>
    <property type="match status" value="1"/>
</dbReference>
<evidence type="ECO:0000256" key="5">
    <source>
        <dbReference type="ARBA" id="ARBA00023284"/>
    </source>
</evidence>
<protein>
    <recommendedName>
        <fullName evidence="7">Thioredoxin domain-containing protein</fullName>
    </recommendedName>
</protein>
<dbReference type="InterPro" id="IPR013766">
    <property type="entry name" value="Thioredoxin_domain"/>
</dbReference>
<feature type="chain" id="PRO_5047080671" description="Thioredoxin domain-containing protein" evidence="6">
    <location>
        <begin position="23"/>
        <end position="205"/>
    </location>
</feature>
<evidence type="ECO:0000256" key="6">
    <source>
        <dbReference type="SAM" id="SignalP"/>
    </source>
</evidence>
<dbReference type="PANTHER" id="PTHR42852">
    <property type="entry name" value="THIOL:DISULFIDE INTERCHANGE PROTEIN DSBE"/>
    <property type="match status" value="1"/>
</dbReference>
<dbReference type="InterPro" id="IPR036249">
    <property type="entry name" value="Thioredoxin-like_sf"/>
</dbReference>
<comment type="subcellular location">
    <subcellularLocation>
        <location evidence="1">Cell envelope</location>
    </subcellularLocation>
</comment>
<accession>A0ABN2I667</accession>
<dbReference type="SUPFAM" id="SSF52833">
    <property type="entry name" value="Thioredoxin-like"/>
    <property type="match status" value="1"/>
</dbReference>
<dbReference type="PROSITE" id="PS51352">
    <property type="entry name" value="THIOREDOXIN_2"/>
    <property type="match status" value="1"/>
</dbReference>
<proteinExistence type="predicted"/>
<evidence type="ECO:0000313" key="8">
    <source>
        <dbReference type="EMBL" id="GAA1699346.1"/>
    </source>
</evidence>
<name>A0ABN2I667_9ACTN</name>